<evidence type="ECO:0000313" key="2">
    <source>
        <dbReference type="Proteomes" id="UP001499841"/>
    </source>
</evidence>
<dbReference type="Proteomes" id="UP001499841">
    <property type="component" value="Unassembled WGS sequence"/>
</dbReference>
<comment type="caution">
    <text evidence="1">The sequence shown here is derived from an EMBL/GenBank/DDBJ whole genome shotgun (WGS) entry which is preliminary data.</text>
</comment>
<dbReference type="EMBL" id="BAABBA010000001">
    <property type="protein sequence ID" value="GAA4285789.1"/>
    <property type="molecule type" value="Genomic_DNA"/>
</dbReference>
<protein>
    <recommendedName>
        <fullName evidence="3">WXG100 family type VII secretion target</fullName>
    </recommendedName>
</protein>
<evidence type="ECO:0000313" key="1">
    <source>
        <dbReference type="EMBL" id="GAA4285789.1"/>
    </source>
</evidence>
<reference evidence="2" key="1">
    <citation type="journal article" date="2019" name="Int. J. Syst. Evol. Microbiol.">
        <title>The Global Catalogue of Microorganisms (GCM) 10K type strain sequencing project: providing services to taxonomists for standard genome sequencing and annotation.</title>
        <authorList>
            <consortium name="The Broad Institute Genomics Platform"/>
            <consortium name="The Broad Institute Genome Sequencing Center for Infectious Disease"/>
            <person name="Wu L."/>
            <person name="Ma J."/>
        </authorList>
    </citation>
    <scope>NUCLEOTIDE SEQUENCE [LARGE SCALE GENOMIC DNA]</scope>
    <source>
        <strain evidence="2">JCM 17459</strain>
    </source>
</reference>
<accession>A0ABP8EP57</accession>
<evidence type="ECO:0008006" key="3">
    <source>
        <dbReference type="Google" id="ProtNLM"/>
    </source>
</evidence>
<proteinExistence type="predicted"/>
<name>A0ABP8EP57_9MICO</name>
<sequence length="93" mass="9604">MSDPPICHTARGPAMSASRANILAAIDLLADAQAQLRTAFPSGWTGAGANAYTTAVLGLLHHAQGIDRALRTADRTVVRMDAALELHRAGGTG</sequence>
<organism evidence="1 2">
    <name type="scientific">Georgenia daeguensis</name>
    <dbReference type="NCBI Taxonomy" id="908355"/>
    <lineage>
        <taxon>Bacteria</taxon>
        <taxon>Bacillati</taxon>
        <taxon>Actinomycetota</taxon>
        <taxon>Actinomycetes</taxon>
        <taxon>Micrococcales</taxon>
        <taxon>Bogoriellaceae</taxon>
        <taxon>Georgenia</taxon>
    </lineage>
</organism>
<gene>
    <name evidence="1" type="ORF">GCM10022262_01480</name>
</gene>
<dbReference type="RefSeq" id="WP_345036514.1">
    <property type="nucleotide sequence ID" value="NZ_BAABBA010000001.1"/>
</dbReference>
<keyword evidence="2" id="KW-1185">Reference proteome</keyword>